<feature type="domain" description="Multidrug resistance protein MdtA-like C-terminal permuted SH3" evidence="1">
    <location>
        <begin position="79"/>
        <end position="132"/>
    </location>
</feature>
<sequence length="157" mass="17229">MNAVKIGDPATVHLVAFPGKSYQGKIIRLNPTIETNATQTLKVGVDRQYTYSVWVSLNSLEIPPGLQGYARFSQDKSSLVIPESAAIHLSGGEGMVMVDRSGKAVIKEVKFGRNYDGKREVLAGLEVGEKVVLYPKTLQPGDRLESERILTKDEVKK</sequence>
<comment type="caution">
    <text evidence="2">The sequence shown here is derived from an EMBL/GenBank/DDBJ whole genome shotgun (WGS) entry which is preliminary data.</text>
</comment>
<organism evidence="2 3">
    <name type="scientific">Floridaenema evergladense BLCC-F167</name>
    <dbReference type="NCBI Taxonomy" id="3153639"/>
    <lineage>
        <taxon>Bacteria</taxon>
        <taxon>Bacillati</taxon>
        <taxon>Cyanobacteriota</taxon>
        <taxon>Cyanophyceae</taxon>
        <taxon>Oscillatoriophycideae</taxon>
        <taxon>Aerosakkonematales</taxon>
        <taxon>Aerosakkonemataceae</taxon>
        <taxon>Floridanema</taxon>
        <taxon>Floridanema evergladense</taxon>
    </lineage>
</organism>
<reference evidence="2 3" key="1">
    <citation type="submission" date="2024-09" db="EMBL/GenBank/DDBJ databases">
        <title>Floridaenema gen nov. (Aerosakkonemataceae, Aerosakkonematales ord. nov., Cyanobacteria) from benthic tropical and subtropical fresh waters, with the description of four new species.</title>
        <authorList>
            <person name="Moretto J.A."/>
            <person name="Berthold D.E."/>
            <person name="Lefler F.W."/>
            <person name="Huang I.-S."/>
            <person name="Laughinghouse H. IV."/>
        </authorList>
    </citation>
    <scope>NUCLEOTIDE SEQUENCE [LARGE SCALE GENOMIC DNA]</scope>
    <source>
        <strain evidence="2 3">BLCC-F167</strain>
    </source>
</reference>
<protein>
    <recommendedName>
        <fullName evidence="1">Multidrug resistance protein MdtA-like C-terminal permuted SH3 domain-containing protein</fullName>
    </recommendedName>
</protein>
<evidence type="ECO:0000259" key="1">
    <source>
        <dbReference type="Pfam" id="PF25967"/>
    </source>
</evidence>
<dbReference type="PANTHER" id="PTHR30469:SF15">
    <property type="entry name" value="HLYD FAMILY OF SECRETION PROTEINS"/>
    <property type="match status" value="1"/>
</dbReference>
<proteinExistence type="predicted"/>
<dbReference type="PANTHER" id="PTHR30469">
    <property type="entry name" value="MULTIDRUG RESISTANCE PROTEIN MDTA"/>
    <property type="match status" value="1"/>
</dbReference>
<evidence type="ECO:0000313" key="3">
    <source>
        <dbReference type="Proteomes" id="UP001576780"/>
    </source>
</evidence>
<name>A0ABV4WEZ5_9CYAN</name>
<keyword evidence="3" id="KW-1185">Reference proteome</keyword>
<dbReference type="RefSeq" id="WP_413276101.1">
    <property type="nucleotide sequence ID" value="NZ_JBHFNT010000042.1"/>
</dbReference>
<dbReference type="EMBL" id="JBHFNT010000042">
    <property type="protein sequence ID" value="MFB2833646.1"/>
    <property type="molecule type" value="Genomic_DNA"/>
</dbReference>
<dbReference type="Proteomes" id="UP001576780">
    <property type="component" value="Unassembled WGS sequence"/>
</dbReference>
<dbReference type="Gene3D" id="2.40.420.20">
    <property type="match status" value="1"/>
</dbReference>
<dbReference type="Pfam" id="PF25967">
    <property type="entry name" value="RND-MFP_C"/>
    <property type="match status" value="1"/>
</dbReference>
<accession>A0ABV4WEZ5</accession>
<gene>
    <name evidence="2" type="ORF">ACE1CA_03845</name>
</gene>
<dbReference type="InterPro" id="IPR058627">
    <property type="entry name" value="MdtA-like_C"/>
</dbReference>
<evidence type="ECO:0000313" key="2">
    <source>
        <dbReference type="EMBL" id="MFB2833646.1"/>
    </source>
</evidence>
<dbReference type="Gene3D" id="2.40.30.170">
    <property type="match status" value="1"/>
</dbReference>